<feature type="domain" description="Acyltransferase 3" evidence="2">
    <location>
        <begin position="14"/>
        <end position="326"/>
    </location>
</feature>
<dbReference type="Pfam" id="PF01757">
    <property type="entry name" value="Acyl_transf_3"/>
    <property type="match status" value="1"/>
</dbReference>
<dbReference type="AlphaFoldDB" id="A0A1I4IHG4"/>
<feature type="transmembrane region" description="Helical" evidence="1">
    <location>
        <begin position="260"/>
        <end position="279"/>
    </location>
</feature>
<dbReference type="Proteomes" id="UP000199470">
    <property type="component" value="Unassembled WGS sequence"/>
</dbReference>
<organism evidence="3 4">
    <name type="scientific">Rugamonas rubra</name>
    <dbReference type="NCBI Taxonomy" id="758825"/>
    <lineage>
        <taxon>Bacteria</taxon>
        <taxon>Pseudomonadati</taxon>
        <taxon>Pseudomonadota</taxon>
        <taxon>Betaproteobacteria</taxon>
        <taxon>Burkholderiales</taxon>
        <taxon>Oxalobacteraceae</taxon>
        <taxon>Telluria group</taxon>
        <taxon>Rugamonas</taxon>
    </lineage>
</organism>
<feature type="transmembrane region" description="Helical" evidence="1">
    <location>
        <begin position="154"/>
        <end position="173"/>
    </location>
</feature>
<feature type="transmembrane region" description="Helical" evidence="1">
    <location>
        <begin position="235"/>
        <end position="254"/>
    </location>
</feature>
<evidence type="ECO:0000259" key="2">
    <source>
        <dbReference type="Pfam" id="PF01757"/>
    </source>
</evidence>
<evidence type="ECO:0000313" key="3">
    <source>
        <dbReference type="EMBL" id="SFL53839.1"/>
    </source>
</evidence>
<evidence type="ECO:0000313" key="4">
    <source>
        <dbReference type="Proteomes" id="UP000199470"/>
    </source>
</evidence>
<reference evidence="3 4" key="1">
    <citation type="submission" date="2016-10" db="EMBL/GenBank/DDBJ databases">
        <authorList>
            <person name="de Groot N.N."/>
        </authorList>
    </citation>
    <scope>NUCLEOTIDE SEQUENCE [LARGE SCALE GENOMIC DNA]</scope>
    <source>
        <strain evidence="3 4">ATCC 43154</strain>
    </source>
</reference>
<keyword evidence="3" id="KW-0378">Hydrolase</keyword>
<keyword evidence="1" id="KW-0472">Membrane</keyword>
<feature type="transmembrane region" description="Helical" evidence="1">
    <location>
        <begin position="12"/>
        <end position="31"/>
    </location>
</feature>
<keyword evidence="1" id="KW-1133">Transmembrane helix</keyword>
<dbReference type="STRING" id="758825.SAMN02982985_00575"/>
<feature type="transmembrane region" description="Helical" evidence="1">
    <location>
        <begin position="51"/>
        <end position="70"/>
    </location>
</feature>
<protein>
    <submittedName>
        <fullName evidence="3">Peptidoglycan/LPS O-acetylase OafA/YrhL, contains acyltransferase and SGNH-hydrolase domains</fullName>
    </submittedName>
</protein>
<dbReference type="InterPro" id="IPR050879">
    <property type="entry name" value="Acyltransferase_3"/>
</dbReference>
<keyword evidence="3" id="KW-0012">Acyltransferase</keyword>
<keyword evidence="1" id="KW-0812">Transmembrane</keyword>
<name>A0A1I4IHG4_9BURK</name>
<feature type="transmembrane region" description="Helical" evidence="1">
    <location>
        <begin position="180"/>
        <end position="198"/>
    </location>
</feature>
<dbReference type="PANTHER" id="PTHR23028">
    <property type="entry name" value="ACETYLTRANSFERASE"/>
    <property type="match status" value="1"/>
</dbReference>
<dbReference type="EMBL" id="FOTW01000005">
    <property type="protein sequence ID" value="SFL53839.1"/>
    <property type="molecule type" value="Genomic_DNA"/>
</dbReference>
<keyword evidence="4" id="KW-1185">Reference proteome</keyword>
<dbReference type="PANTHER" id="PTHR23028:SF131">
    <property type="entry name" value="BLR2367 PROTEIN"/>
    <property type="match status" value="1"/>
</dbReference>
<proteinExistence type="predicted"/>
<feature type="transmembrane region" description="Helical" evidence="1">
    <location>
        <begin position="314"/>
        <end position="335"/>
    </location>
</feature>
<evidence type="ECO:0000256" key="1">
    <source>
        <dbReference type="SAM" id="Phobius"/>
    </source>
</evidence>
<dbReference type="GO" id="GO:0016020">
    <property type="term" value="C:membrane"/>
    <property type="evidence" value="ECO:0007669"/>
    <property type="project" value="TreeGrafter"/>
</dbReference>
<accession>A0A1I4IHG4</accession>
<keyword evidence="3" id="KW-0808">Transferase</keyword>
<dbReference type="InterPro" id="IPR002656">
    <property type="entry name" value="Acyl_transf_3_dom"/>
</dbReference>
<sequence length="367" mass="39699">MPAHGTAAPERCNNFNLIRLALALLVIVSHSPEMLDGDRSREPLTRLFHTLSFGVLAVDGFFILSGYLILQSWLGRPRPLAFLQKRLLRIVPGYLVAALLSALVVGALGAGAGYYGQFWWGGLARSLLLLDTPVTPATFAGSHYPSVNGAMWTIHYEFLCYLTVLALGLAGLLRWRHAPLAVLAACLSLWAALALGVWPALAGAAREETLLVLRFSSCFFTGASYYSYRAGVVYSGRNAVLALAVLLLCLSQPASAEAGLLLGGAYLLFYCAFAAGGPLLRRAQAMPDASYGVYLYGWPVGKLLAWYLPAISPLALALASIALAYLCGRLSWRWVEQPALRLKSRAWRWRAPTLAAAPRKNDANADC</sequence>
<feature type="transmembrane region" description="Helical" evidence="1">
    <location>
        <begin position="91"/>
        <end position="115"/>
    </location>
</feature>
<gene>
    <name evidence="3" type="ORF">SAMN02982985_00575</name>
</gene>
<dbReference type="GO" id="GO:0016747">
    <property type="term" value="F:acyltransferase activity, transferring groups other than amino-acyl groups"/>
    <property type="evidence" value="ECO:0007669"/>
    <property type="project" value="InterPro"/>
</dbReference>
<dbReference type="GO" id="GO:0000271">
    <property type="term" value="P:polysaccharide biosynthetic process"/>
    <property type="evidence" value="ECO:0007669"/>
    <property type="project" value="TreeGrafter"/>
</dbReference>
<dbReference type="GO" id="GO:0016787">
    <property type="term" value="F:hydrolase activity"/>
    <property type="evidence" value="ECO:0007669"/>
    <property type="project" value="UniProtKB-KW"/>
</dbReference>